<dbReference type="AlphaFoldDB" id="A0A1C3XV45"/>
<evidence type="ECO:0000313" key="2">
    <source>
        <dbReference type="Proteomes" id="UP000199184"/>
    </source>
</evidence>
<keyword evidence="2" id="KW-1185">Reference proteome</keyword>
<evidence type="ECO:0000313" key="1">
    <source>
        <dbReference type="EMBL" id="SCB56118.1"/>
    </source>
</evidence>
<reference evidence="2" key="1">
    <citation type="submission" date="2016-08" db="EMBL/GenBank/DDBJ databases">
        <authorList>
            <person name="Varghese N."/>
            <person name="Submissions Spin"/>
        </authorList>
    </citation>
    <scope>NUCLEOTIDE SEQUENCE [LARGE SCALE GENOMIC DNA]</scope>
    <source>
        <strain evidence="2">ERR11</strain>
    </source>
</reference>
<name>A0A1C3XV45_9BRAD</name>
<organism evidence="1 2">
    <name type="scientific">Bradyrhizobium shewense</name>
    <dbReference type="NCBI Taxonomy" id="1761772"/>
    <lineage>
        <taxon>Bacteria</taxon>
        <taxon>Pseudomonadati</taxon>
        <taxon>Pseudomonadota</taxon>
        <taxon>Alphaproteobacteria</taxon>
        <taxon>Hyphomicrobiales</taxon>
        <taxon>Nitrobacteraceae</taxon>
        <taxon>Bradyrhizobium</taxon>
    </lineage>
</organism>
<dbReference type="Proteomes" id="UP000199184">
    <property type="component" value="Unassembled WGS sequence"/>
</dbReference>
<sequence>MRFRRHRPLRRLDHCCRPVVQLTLSYGSSSGSSPSSSGLSARRKDRHVALEVRHDGESVGKLTRILSTVTWKFTPLLPNPTATLSARREVLRGRPPSASRASCRHSSLLPKCSKPRGCVRLSHSAKRLRRPRRGRHAKARSLSDRTWETPKGRMIVAQSQGAEFNSVKGHKSRQVYIRSPARRARKSRRTARGSRTQDGWRIAHAHNTTIAYDRAKKDNQVCSGSRASV</sequence>
<dbReference type="EMBL" id="FMAI01000079">
    <property type="protein sequence ID" value="SCB56118.1"/>
    <property type="molecule type" value="Genomic_DNA"/>
</dbReference>
<proteinExistence type="predicted"/>
<accession>A0A1C3XV45</accession>
<gene>
    <name evidence="1" type="ORF">GA0061098_10792</name>
</gene>
<protein>
    <submittedName>
        <fullName evidence="1">Uncharacterized protein</fullName>
    </submittedName>
</protein>